<dbReference type="Gene3D" id="3.30.200.20">
    <property type="entry name" value="Phosphorylase Kinase, domain 1"/>
    <property type="match status" value="1"/>
</dbReference>
<dbReference type="GO" id="GO:0007476">
    <property type="term" value="P:imaginal disc-derived wing morphogenesis"/>
    <property type="evidence" value="ECO:0007669"/>
    <property type="project" value="UniProtKB-ARBA"/>
</dbReference>
<keyword evidence="5" id="KW-0418">Kinase</keyword>
<feature type="domain" description="AGC-kinase C-terminal" evidence="12">
    <location>
        <begin position="320"/>
        <end position="372"/>
    </location>
</feature>
<protein>
    <recommendedName>
        <fullName evidence="1">cAMP-dependent protein kinase</fullName>
        <ecNumber evidence="1">2.7.11.11</ecNumber>
    </recommendedName>
</protein>
<dbReference type="GO" id="GO:0005524">
    <property type="term" value="F:ATP binding"/>
    <property type="evidence" value="ECO:0007669"/>
    <property type="project" value="UniProtKB-UniRule"/>
</dbReference>
<name>A0ABD2NYG4_9CUCU</name>
<accession>A0ABD2NYG4</accession>
<dbReference type="PROSITE" id="PS00108">
    <property type="entry name" value="PROTEIN_KINASE_ST"/>
    <property type="match status" value="1"/>
</dbReference>
<dbReference type="Gene3D" id="1.10.510.10">
    <property type="entry name" value="Transferase(Phosphotransferase) domain 1"/>
    <property type="match status" value="1"/>
</dbReference>
<evidence type="ECO:0000256" key="6">
    <source>
        <dbReference type="ARBA" id="ARBA00022840"/>
    </source>
</evidence>
<keyword evidence="4 9" id="KW-0547">Nucleotide-binding</keyword>
<comment type="similarity">
    <text evidence="10">Belongs to the protein kinase superfamily.</text>
</comment>
<dbReference type="PANTHER" id="PTHR24353">
    <property type="entry name" value="CYCLIC NUCLEOTIDE-DEPENDENT PROTEIN KINASE"/>
    <property type="match status" value="1"/>
</dbReference>
<comment type="caution">
    <text evidence="13">The sequence shown here is derived from an EMBL/GenBank/DDBJ whole genome shotgun (WGS) entry which is preliminary data.</text>
</comment>
<organism evidence="13 14">
    <name type="scientific">Cryptolaemus montrouzieri</name>
    <dbReference type="NCBI Taxonomy" id="559131"/>
    <lineage>
        <taxon>Eukaryota</taxon>
        <taxon>Metazoa</taxon>
        <taxon>Ecdysozoa</taxon>
        <taxon>Arthropoda</taxon>
        <taxon>Hexapoda</taxon>
        <taxon>Insecta</taxon>
        <taxon>Pterygota</taxon>
        <taxon>Neoptera</taxon>
        <taxon>Endopterygota</taxon>
        <taxon>Coleoptera</taxon>
        <taxon>Polyphaga</taxon>
        <taxon>Cucujiformia</taxon>
        <taxon>Coccinelloidea</taxon>
        <taxon>Coccinellidae</taxon>
        <taxon>Scymninae</taxon>
        <taxon>Scymnini</taxon>
        <taxon>Cryptolaemus</taxon>
    </lineage>
</organism>
<keyword evidence="6 9" id="KW-0067">ATP-binding</keyword>
<dbReference type="PROSITE" id="PS50011">
    <property type="entry name" value="PROTEIN_KINASE_DOM"/>
    <property type="match status" value="1"/>
</dbReference>
<dbReference type="InterPro" id="IPR000961">
    <property type="entry name" value="AGC-kinase_C"/>
</dbReference>
<dbReference type="AlphaFoldDB" id="A0ABD2NYG4"/>
<feature type="domain" description="Protein kinase" evidence="11">
    <location>
        <begin position="65"/>
        <end position="319"/>
    </location>
</feature>
<evidence type="ECO:0000256" key="3">
    <source>
        <dbReference type="ARBA" id="ARBA00022679"/>
    </source>
</evidence>
<dbReference type="PROSITE" id="PS51285">
    <property type="entry name" value="AGC_KINASE_CTER"/>
    <property type="match status" value="1"/>
</dbReference>
<gene>
    <name evidence="13" type="ORF">HHI36_006551</name>
</gene>
<evidence type="ECO:0000256" key="5">
    <source>
        <dbReference type="ARBA" id="ARBA00022777"/>
    </source>
</evidence>
<evidence type="ECO:0000256" key="9">
    <source>
        <dbReference type="PROSITE-ProRule" id="PRU10141"/>
    </source>
</evidence>
<evidence type="ECO:0000259" key="11">
    <source>
        <dbReference type="PROSITE" id="PS50011"/>
    </source>
</evidence>
<reference evidence="13 14" key="1">
    <citation type="journal article" date="2021" name="BMC Biol.">
        <title>Horizontally acquired antibacterial genes associated with adaptive radiation of ladybird beetles.</title>
        <authorList>
            <person name="Li H.S."/>
            <person name="Tang X.F."/>
            <person name="Huang Y.H."/>
            <person name="Xu Z.Y."/>
            <person name="Chen M.L."/>
            <person name="Du X.Y."/>
            <person name="Qiu B.Y."/>
            <person name="Chen P.T."/>
            <person name="Zhang W."/>
            <person name="Slipinski A."/>
            <person name="Escalona H.E."/>
            <person name="Waterhouse R.M."/>
            <person name="Zwick A."/>
            <person name="Pang H."/>
        </authorList>
    </citation>
    <scope>NUCLEOTIDE SEQUENCE [LARGE SCALE GENOMIC DNA]</scope>
    <source>
        <strain evidence="13">SYSU2018</strain>
    </source>
</reference>
<dbReference type="SUPFAM" id="SSF56112">
    <property type="entry name" value="Protein kinase-like (PK-like)"/>
    <property type="match status" value="1"/>
</dbReference>
<keyword evidence="3" id="KW-0808">Transferase</keyword>
<dbReference type="EC" id="2.7.11.11" evidence="1"/>
<evidence type="ECO:0000313" key="13">
    <source>
        <dbReference type="EMBL" id="KAL3283406.1"/>
    </source>
</evidence>
<dbReference type="FunFam" id="1.10.510.10:FF:000005">
    <property type="entry name" value="cAMP-dependent protein kinase catalytic subunit alpha"/>
    <property type="match status" value="1"/>
</dbReference>
<dbReference type="InterPro" id="IPR008271">
    <property type="entry name" value="Ser/Thr_kinase_AS"/>
</dbReference>
<comment type="catalytic activity">
    <reaction evidence="8">
        <text>L-seryl-[protein] + ATP = O-phospho-L-seryl-[protein] + ADP + H(+)</text>
        <dbReference type="Rhea" id="RHEA:17989"/>
        <dbReference type="Rhea" id="RHEA-COMP:9863"/>
        <dbReference type="Rhea" id="RHEA-COMP:11604"/>
        <dbReference type="ChEBI" id="CHEBI:15378"/>
        <dbReference type="ChEBI" id="CHEBI:29999"/>
        <dbReference type="ChEBI" id="CHEBI:30616"/>
        <dbReference type="ChEBI" id="CHEBI:83421"/>
        <dbReference type="ChEBI" id="CHEBI:456216"/>
        <dbReference type="EC" id="2.7.11.11"/>
    </reaction>
</comment>
<evidence type="ECO:0000256" key="1">
    <source>
        <dbReference type="ARBA" id="ARBA00012444"/>
    </source>
</evidence>
<dbReference type="Pfam" id="PF00069">
    <property type="entry name" value="Pkinase"/>
    <property type="match status" value="1"/>
</dbReference>
<dbReference type="EMBL" id="JABFTP020000144">
    <property type="protein sequence ID" value="KAL3283406.1"/>
    <property type="molecule type" value="Genomic_DNA"/>
</dbReference>
<evidence type="ECO:0000256" key="10">
    <source>
        <dbReference type="RuleBase" id="RU000304"/>
    </source>
</evidence>
<evidence type="ECO:0000256" key="8">
    <source>
        <dbReference type="ARBA" id="ARBA00047454"/>
    </source>
</evidence>
<dbReference type="Proteomes" id="UP001516400">
    <property type="component" value="Unassembled WGS sequence"/>
</dbReference>
<evidence type="ECO:0000313" key="14">
    <source>
        <dbReference type="Proteomes" id="UP001516400"/>
    </source>
</evidence>
<proteinExistence type="inferred from homology"/>
<comment type="catalytic activity">
    <reaction evidence="7">
        <text>L-threonyl-[protein] + ATP = O-phospho-L-threonyl-[protein] + ADP + H(+)</text>
        <dbReference type="Rhea" id="RHEA:46608"/>
        <dbReference type="Rhea" id="RHEA-COMP:11060"/>
        <dbReference type="Rhea" id="RHEA-COMP:11605"/>
        <dbReference type="ChEBI" id="CHEBI:15378"/>
        <dbReference type="ChEBI" id="CHEBI:30013"/>
        <dbReference type="ChEBI" id="CHEBI:30616"/>
        <dbReference type="ChEBI" id="CHEBI:61977"/>
        <dbReference type="ChEBI" id="CHEBI:456216"/>
        <dbReference type="EC" id="2.7.11.11"/>
    </reaction>
</comment>
<sequence length="372" mass="43532">MMAVKKQVIEDEASLKEKQDLKAIENAKKIKNQENEYQEMLEKMRNDFYSVYGKKKETLGSLSDFENIRTLGGGSFGVVILVKNISTAEFYAMKALDKKRIVKLKQVDHTLYEKNILAAVRFPFIVNLEFFYKDNSYIYFFMPFVNGGEMFTHLRRLKRFDEPMSKFYSSQIVLGLEYLHNLDIIYRDLKPENILIDNKGYIKIADLGFCKIVRGRTWTLCGTPEYLAPEIILSKGYNKSVDWWAFGIFIYELNAGLPPFNSLDPMRLYEKIVACKYKFPPHFSSELKDLVKNILQVDLTRRYGNLKAGVQDIKSHRWFRDINWMSIFQRKVVPSYKPVVKTTGDASNFEQQDEVNLQIATEELYPNEFKAF</sequence>
<evidence type="ECO:0000256" key="2">
    <source>
        <dbReference type="ARBA" id="ARBA00022527"/>
    </source>
</evidence>
<evidence type="ECO:0000259" key="12">
    <source>
        <dbReference type="PROSITE" id="PS51285"/>
    </source>
</evidence>
<keyword evidence="2 10" id="KW-0723">Serine/threonine-protein kinase</keyword>
<evidence type="ECO:0000256" key="4">
    <source>
        <dbReference type="ARBA" id="ARBA00022741"/>
    </source>
</evidence>
<keyword evidence="14" id="KW-1185">Reference proteome</keyword>
<dbReference type="InterPro" id="IPR011009">
    <property type="entry name" value="Kinase-like_dom_sf"/>
</dbReference>
<dbReference type="SMART" id="SM00220">
    <property type="entry name" value="S_TKc"/>
    <property type="match status" value="1"/>
</dbReference>
<dbReference type="GO" id="GO:0004691">
    <property type="term" value="F:cAMP-dependent protein kinase activity"/>
    <property type="evidence" value="ECO:0007669"/>
    <property type="project" value="UniProtKB-EC"/>
</dbReference>
<dbReference type="PROSITE" id="PS00107">
    <property type="entry name" value="PROTEIN_KINASE_ATP"/>
    <property type="match status" value="1"/>
</dbReference>
<dbReference type="InterPro" id="IPR000719">
    <property type="entry name" value="Prot_kinase_dom"/>
</dbReference>
<dbReference type="InterPro" id="IPR017441">
    <property type="entry name" value="Protein_kinase_ATP_BS"/>
</dbReference>
<evidence type="ECO:0000256" key="7">
    <source>
        <dbReference type="ARBA" id="ARBA00047292"/>
    </source>
</evidence>
<dbReference type="PANTHER" id="PTHR24353:SF153">
    <property type="entry name" value="CAMP-DEPENDENT PROTEIN KINASE CATALYTIC SUBUNIT 1"/>
    <property type="match status" value="1"/>
</dbReference>
<feature type="binding site" evidence="9">
    <location>
        <position position="103"/>
    </location>
    <ligand>
        <name>ATP</name>
        <dbReference type="ChEBI" id="CHEBI:30616"/>
    </ligand>
</feature>